<dbReference type="EMBL" id="SGWY01000003">
    <property type="protein sequence ID" value="RZS64493.1"/>
    <property type="molecule type" value="Genomic_DNA"/>
</dbReference>
<proteinExistence type="inferred from homology"/>
<feature type="domain" description="PA" evidence="9">
    <location>
        <begin position="811"/>
        <end position="891"/>
    </location>
</feature>
<dbReference type="GO" id="GO:0004252">
    <property type="term" value="F:serine-type endopeptidase activity"/>
    <property type="evidence" value="ECO:0007669"/>
    <property type="project" value="UniProtKB-UniRule"/>
</dbReference>
<dbReference type="InterPro" id="IPR023828">
    <property type="entry name" value="Peptidase_S8_Ser-AS"/>
</dbReference>
<evidence type="ECO:0000259" key="8">
    <source>
        <dbReference type="Pfam" id="PF00082"/>
    </source>
</evidence>
<evidence type="ECO:0000256" key="7">
    <source>
        <dbReference type="PROSITE-ProRule" id="PRU01240"/>
    </source>
</evidence>
<dbReference type="PROSITE" id="PS51892">
    <property type="entry name" value="SUBTILASE"/>
    <property type="match status" value="1"/>
</dbReference>
<dbReference type="RefSeq" id="WP_130353717.1">
    <property type="nucleotide sequence ID" value="NZ_SGWY01000003.1"/>
</dbReference>
<dbReference type="InterPro" id="IPR000209">
    <property type="entry name" value="Peptidase_S8/S53_dom"/>
</dbReference>
<keyword evidence="2" id="KW-0134">Cell wall</keyword>
<accession>A0A4Q7MB64</accession>
<dbReference type="InterPro" id="IPR015500">
    <property type="entry name" value="Peptidase_S8_subtilisin-rel"/>
</dbReference>
<dbReference type="PANTHER" id="PTHR43806:SF11">
    <property type="entry name" value="CEREVISIN-RELATED"/>
    <property type="match status" value="1"/>
</dbReference>
<evidence type="ECO:0000259" key="9">
    <source>
        <dbReference type="Pfam" id="PF02225"/>
    </source>
</evidence>
<feature type="active site" description="Charge relay system" evidence="6 7">
    <location>
        <position position="461"/>
    </location>
</feature>
<dbReference type="PROSITE" id="PS00138">
    <property type="entry name" value="SUBTILASE_SER"/>
    <property type="match status" value="1"/>
</dbReference>
<evidence type="ECO:0000256" key="3">
    <source>
        <dbReference type="ARBA" id="ARBA00022670"/>
    </source>
</evidence>
<name>A0A4Q7MB64_9MICO</name>
<organism evidence="10 11">
    <name type="scientific">Agromyces ramosus</name>
    <dbReference type="NCBI Taxonomy" id="33879"/>
    <lineage>
        <taxon>Bacteria</taxon>
        <taxon>Bacillati</taxon>
        <taxon>Actinomycetota</taxon>
        <taxon>Actinomycetes</taxon>
        <taxon>Micrococcales</taxon>
        <taxon>Microbacteriaceae</taxon>
        <taxon>Agromyces</taxon>
    </lineage>
</organism>
<evidence type="ECO:0000313" key="11">
    <source>
        <dbReference type="Proteomes" id="UP000293289"/>
    </source>
</evidence>
<dbReference type="Proteomes" id="UP000293289">
    <property type="component" value="Unassembled WGS sequence"/>
</dbReference>
<reference evidence="10 11" key="1">
    <citation type="submission" date="2019-02" db="EMBL/GenBank/DDBJ databases">
        <title>Genomic Encyclopedia of Type Strains, Phase IV (KMG-IV): sequencing the most valuable type-strain genomes for metagenomic binning, comparative biology and taxonomic classification.</title>
        <authorList>
            <person name="Goeker M."/>
        </authorList>
    </citation>
    <scope>NUCLEOTIDE SEQUENCE [LARGE SCALE GENOMIC DNA]</scope>
    <source>
        <strain evidence="10 11">DSM 43045</strain>
    </source>
</reference>
<dbReference type="InterPro" id="IPR036852">
    <property type="entry name" value="Peptidase_S8/S53_dom_sf"/>
</dbReference>
<evidence type="ECO:0000256" key="2">
    <source>
        <dbReference type="ARBA" id="ARBA00022512"/>
    </source>
</evidence>
<gene>
    <name evidence="10" type="ORF">EV187_2880</name>
</gene>
<dbReference type="PRINTS" id="PR00723">
    <property type="entry name" value="SUBTILISIN"/>
</dbReference>
<sequence length="1285" mass="132356">MPRSSRTPARRRRRSIAAAISGLAIGVAGVGIAALPAVADPTDGGGAPPATAGPSPAAVAGGTRTVTLITGDRVRVTDLPDGTHTVDVESAVPGAAVQTVEVAGDLHVLPQAAMPYLAAGVVDRDLFNVSQLIEYGYDDASVSATPVIVEFADGPAAFSAPLPGVEIGAALESIGGAAATADHATAASTWSALTAASGVGTFSSEVSLAGGIEAIHLDGKVQATLDSSVPWIGAPEAWADGYTGAGVTVAVLDTGYDDTHPDLAGRVLAAESASFVPSESDPASDLHGHGTHVASTIAGSGAASGGTHRGVADGADLLVGKVLGADGSGQDSWIIEAMQWAGERADIVSMSLGSSQPSDGTDVMSEALDAISEETGALFVVAAGNNGAPEAIGAPGAAAQALTVGSVEDPTGALSYFSNQGPLAFSGALKPELVAPGSDVTAARSSDSPGEGAYVGMSGTSMATPHVAGAAAILKSQHPEYTADQLRAALISTATDVGLTSYQGGSGVVDVDSAVDAGLIASGSGDFGMLAWGEEAEPVVRTIEYANRGAAEVVLDLAASLDGAAEGVLAMDVDELTIPAGESRSVELTVDPAKVEAGTQLSGTLVASVDGAAVARTALGTIAEQERYDLTVTATGFDGEPIETYALLYDVAADFYVPFLVSGETTMRLPGGEYAVIAYMSVDHAADESVTVLVGDPDLVLDGDAEVAFDARAAKPVTVDVGDDGVEPWFSRLDLRADAFSSSYLDRATSDGFYAQPMTAPNADEFSFTSRWRLQQPMLSLTADKEQLDLITQAGSTIRDATFKAGAVDVGTGSAAEFAAVKATGEVAVVTRSNEVSPSARAANALAAGAVALLVVNDADGEFNEWVGSEDYFSEVDLPVASVSGVQGRRLLESIASKKVTISGESEPAPEEAYDILRYSDGSVPEDLDYRPRDLARVDTTFHGRTGELVGEFRWDFDPATQYSLGMMLRTERGITRTDWVNTDQVEWNQGAMLIAGTWEVRDMRRAYEPGSVSEATFYGPIVRPFVGPGYWAPERTGAFAQVNVPSWADGGSPHHTGAFDVFQPVDDRSQLTEVWVGGELMSSSPWQSASVFDIPDGTAEWRVLNTAVHDGTYLPSSTKTVTEWTFESTGFADDDTEQTLPMMQAYYDVEADAAGAVGSGRKAGAPVELGLELSHIEGADGMAELTGAALEMRVAGGDWRAVDLESGVAADDEATSPMINYPVGRPFLETYTAKLAVPDAGAWIDLRVTATDAAGNTFSQEIERAFEAAPSKQGAPHGVHGGRP</sequence>
<evidence type="ECO:0000256" key="6">
    <source>
        <dbReference type="PIRSR" id="PIRSR615500-1"/>
    </source>
</evidence>
<evidence type="ECO:0000313" key="10">
    <source>
        <dbReference type="EMBL" id="RZS64493.1"/>
    </source>
</evidence>
<dbReference type="PANTHER" id="PTHR43806">
    <property type="entry name" value="PEPTIDASE S8"/>
    <property type="match status" value="1"/>
</dbReference>
<dbReference type="Pfam" id="PF02225">
    <property type="entry name" value="PA"/>
    <property type="match status" value="1"/>
</dbReference>
<feature type="active site" description="Charge relay system" evidence="6 7">
    <location>
        <position position="289"/>
    </location>
</feature>
<keyword evidence="3 7" id="KW-0645">Protease</keyword>
<comment type="similarity">
    <text evidence="1 7">Belongs to the peptidase S8 family.</text>
</comment>
<dbReference type="OrthoDB" id="9813435at2"/>
<dbReference type="InterPro" id="IPR022398">
    <property type="entry name" value="Peptidase_S8_His-AS"/>
</dbReference>
<evidence type="ECO:0000256" key="5">
    <source>
        <dbReference type="ARBA" id="ARBA00022825"/>
    </source>
</evidence>
<dbReference type="GO" id="GO:0006508">
    <property type="term" value="P:proteolysis"/>
    <property type="evidence" value="ECO:0007669"/>
    <property type="project" value="UniProtKB-KW"/>
</dbReference>
<evidence type="ECO:0000256" key="4">
    <source>
        <dbReference type="ARBA" id="ARBA00022801"/>
    </source>
</evidence>
<feature type="domain" description="Peptidase S8/S53" evidence="8">
    <location>
        <begin position="244"/>
        <end position="498"/>
    </location>
</feature>
<comment type="caution">
    <text evidence="10">The sequence shown here is derived from an EMBL/GenBank/DDBJ whole genome shotgun (WGS) entry which is preliminary data.</text>
</comment>
<dbReference type="Pfam" id="PF00082">
    <property type="entry name" value="Peptidase_S8"/>
    <property type="match status" value="1"/>
</dbReference>
<keyword evidence="5 7" id="KW-0720">Serine protease</keyword>
<dbReference type="SUPFAM" id="SSF52025">
    <property type="entry name" value="PA domain"/>
    <property type="match status" value="1"/>
</dbReference>
<dbReference type="InterPro" id="IPR046450">
    <property type="entry name" value="PA_dom_sf"/>
</dbReference>
<dbReference type="Gene3D" id="3.50.30.30">
    <property type="match status" value="1"/>
</dbReference>
<feature type="active site" description="Charge relay system" evidence="6 7">
    <location>
        <position position="253"/>
    </location>
</feature>
<evidence type="ECO:0000256" key="1">
    <source>
        <dbReference type="ARBA" id="ARBA00011073"/>
    </source>
</evidence>
<keyword evidence="4 7" id="KW-0378">Hydrolase</keyword>
<keyword evidence="2" id="KW-0964">Secreted</keyword>
<dbReference type="InterPro" id="IPR003137">
    <property type="entry name" value="PA_domain"/>
</dbReference>
<protein>
    <submittedName>
        <fullName evidence="10">PA domain-containing protein</fullName>
    </submittedName>
</protein>
<dbReference type="SUPFAM" id="SSF52743">
    <property type="entry name" value="Subtilisin-like"/>
    <property type="match status" value="1"/>
</dbReference>
<dbReference type="Gene3D" id="3.40.50.200">
    <property type="entry name" value="Peptidase S8/S53 domain"/>
    <property type="match status" value="1"/>
</dbReference>
<dbReference type="InterPro" id="IPR050131">
    <property type="entry name" value="Peptidase_S8_subtilisin-like"/>
</dbReference>
<dbReference type="PROSITE" id="PS00137">
    <property type="entry name" value="SUBTILASE_HIS"/>
    <property type="match status" value="1"/>
</dbReference>
<keyword evidence="11" id="KW-1185">Reference proteome</keyword>